<dbReference type="Pfam" id="PF13476">
    <property type="entry name" value="AAA_23"/>
    <property type="match status" value="1"/>
</dbReference>
<dbReference type="PANTHER" id="PTHR43581">
    <property type="entry name" value="ATP/GTP PHOSPHATASE"/>
    <property type="match status" value="1"/>
</dbReference>
<dbReference type="GO" id="GO:0016887">
    <property type="term" value="F:ATP hydrolysis activity"/>
    <property type="evidence" value="ECO:0007669"/>
    <property type="project" value="InterPro"/>
</dbReference>
<dbReference type="Pfam" id="PF13304">
    <property type="entry name" value="AAA_21"/>
    <property type="match status" value="1"/>
</dbReference>
<evidence type="ECO:0000259" key="1">
    <source>
        <dbReference type="Pfam" id="PF13304"/>
    </source>
</evidence>
<dbReference type="InterPro" id="IPR003959">
    <property type="entry name" value="ATPase_AAA_core"/>
</dbReference>
<sequence>MIASLTVRNFKSIVDLNLKFSEHFNCLVGLNGAGKTSVLQAIDFACHMMGGDIDSWLKARGWVSQDLHSKLSPASNLIFFIVYRLPSGKVFEWKAAFNRVTRSCTREEVSEHLLPGATPSPKKIVFDVQRNRYVVGDGTKMDISFNYKGSLLSQLKDELLTEDLVALRDGIKSIRSLELLSPHLMRTSSRDADSDIGIGGEKLSAYLFTVKGEQRAQLVELLGKFYPAAVDFKVVQQRAGWKRLVLIEEYGGRRIETEAKHINDGLLRVLAILSQAQSRQSALLFDEVENGVNPEIAEQLVDVLQDCPQQVIVTSHSPLILNYLSDETARRAVSFVYRSWDGSSKARPFFSLPQVKGKLDYMGPGEAFVDTDLTDLTEECVRLDLLEHNKRLATKKAEELRKQRGTE</sequence>
<proteinExistence type="predicted"/>
<accession>A0A2A7S265</accession>
<dbReference type="RefSeq" id="WP_098153759.1">
    <property type="nucleotide sequence ID" value="NZ_PDDY01000004.1"/>
</dbReference>
<dbReference type="InterPro" id="IPR051396">
    <property type="entry name" value="Bact_Antivir_Def_Nuclease"/>
</dbReference>
<dbReference type="GO" id="GO:0005524">
    <property type="term" value="F:ATP binding"/>
    <property type="evidence" value="ECO:0007669"/>
    <property type="project" value="InterPro"/>
</dbReference>
<dbReference type="EMBL" id="PDDY01000004">
    <property type="protein sequence ID" value="PEH37330.1"/>
    <property type="molecule type" value="Genomic_DNA"/>
</dbReference>
<protein>
    <submittedName>
        <fullName evidence="3">Chromosome segregation protein SMC</fullName>
    </submittedName>
</protein>
<organism evidence="3 4">
    <name type="scientific">Burkholderia gladioli</name>
    <name type="common">Pseudomonas marginata</name>
    <name type="synonym">Phytomonas marginata</name>
    <dbReference type="NCBI Taxonomy" id="28095"/>
    <lineage>
        <taxon>Bacteria</taxon>
        <taxon>Pseudomonadati</taxon>
        <taxon>Pseudomonadota</taxon>
        <taxon>Betaproteobacteria</taxon>
        <taxon>Burkholderiales</taxon>
        <taxon>Burkholderiaceae</taxon>
        <taxon>Burkholderia</taxon>
    </lineage>
</organism>
<evidence type="ECO:0000259" key="2">
    <source>
        <dbReference type="Pfam" id="PF13476"/>
    </source>
</evidence>
<gene>
    <name evidence="3" type="ORF">CRM94_22560</name>
</gene>
<dbReference type="Gene3D" id="3.40.50.300">
    <property type="entry name" value="P-loop containing nucleotide triphosphate hydrolases"/>
    <property type="match status" value="2"/>
</dbReference>
<dbReference type="Proteomes" id="UP000220629">
    <property type="component" value="Unassembled WGS sequence"/>
</dbReference>
<dbReference type="InterPro" id="IPR014555">
    <property type="entry name" value="RecF-like"/>
</dbReference>
<evidence type="ECO:0000313" key="3">
    <source>
        <dbReference type="EMBL" id="PEH37330.1"/>
    </source>
</evidence>
<feature type="domain" description="ATPase AAA-type core" evidence="1">
    <location>
        <begin position="235"/>
        <end position="322"/>
    </location>
</feature>
<dbReference type="InterPro" id="IPR038729">
    <property type="entry name" value="Rad50/SbcC_AAA"/>
</dbReference>
<evidence type="ECO:0000313" key="4">
    <source>
        <dbReference type="Proteomes" id="UP000220629"/>
    </source>
</evidence>
<comment type="caution">
    <text evidence="3">The sequence shown here is derived from an EMBL/GenBank/DDBJ whole genome shotgun (WGS) entry which is preliminary data.</text>
</comment>
<dbReference type="PIRSF" id="PIRSF029347">
    <property type="entry name" value="RecF"/>
    <property type="match status" value="1"/>
</dbReference>
<name>A0A2A7S265_BURGA</name>
<dbReference type="AlphaFoldDB" id="A0A2A7S265"/>
<reference evidence="4" key="1">
    <citation type="submission" date="2017-09" db="EMBL/GenBank/DDBJ databases">
        <title>FDA dAtabase for Regulatory Grade micrObial Sequences (FDA-ARGOS): Supporting development and validation of Infectious Disease Dx tests.</title>
        <authorList>
            <person name="Minogue T."/>
            <person name="Wolcott M."/>
            <person name="Wasieloski L."/>
            <person name="Aguilar W."/>
            <person name="Moore D."/>
            <person name="Tallon L."/>
            <person name="Sadzewicz L."/>
            <person name="Ott S."/>
            <person name="Zhao X."/>
            <person name="Nagaraj S."/>
            <person name="Vavikolanu K."/>
            <person name="Aluvathingal J."/>
            <person name="Nadendla S."/>
            <person name="Sichtig H."/>
        </authorList>
    </citation>
    <scope>NUCLEOTIDE SEQUENCE [LARGE SCALE GENOMIC DNA]</scope>
    <source>
        <strain evidence="4">FDAARGOS_390</strain>
    </source>
</reference>
<dbReference type="InterPro" id="IPR027417">
    <property type="entry name" value="P-loop_NTPase"/>
</dbReference>
<feature type="domain" description="Rad50/SbcC-type AAA" evidence="2">
    <location>
        <begin position="4"/>
        <end position="47"/>
    </location>
</feature>
<dbReference type="SUPFAM" id="SSF52540">
    <property type="entry name" value="P-loop containing nucleoside triphosphate hydrolases"/>
    <property type="match status" value="1"/>
</dbReference>
<dbReference type="PANTHER" id="PTHR43581:SF4">
    <property type="entry name" value="ATP_GTP PHOSPHATASE"/>
    <property type="match status" value="1"/>
</dbReference>